<feature type="domain" description="HTH lysR-type" evidence="5">
    <location>
        <begin position="4"/>
        <end position="61"/>
    </location>
</feature>
<dbReference type="Pfam" id="PF03466">
    <property type="entry name" value="LysR_substrate"/>
    <property type="match status" value="1"/>
</dbReference>
<keyword evidence="2" id="KW-0805">Transcription regulation</keyword>
<dbReference type="Pfam" id="PF00126">
    <property type="entry name" value="HTH_1"/>
    <property type="match status" value="1"/>
</dbReference>
<evidence type="ECO:0000313" key="7">
    <source>
        <dbReference type="Proteomes" id="UP001161276"/>
    </source>
</evidence>
<keyword evidence="4" id="KW-0804">Transcription</keyword>
<dbReference type="InterPro" id="IPR000847">
    <property type="entry name" value="LysR_HTH_N"/>
</dbReference>
<gene>
    <name evidence="6" type="ORF">N5K24_29540</name>
</gene>
<organism evidence="6 7">
    <name type="scientific">Achromobacter marplatensis</name>
    <dbReference type="NCBI Taxonomy" id="470868"/>
    <lineage>
        <taxon>Bacteria</taxon>
        <taxon>Pseudomonadati</taxon>
        <taxon>Pseudomonadota</taxon>
        <taxon>Betaproteobacteria</taxon>
        <taxon>Burkholderiales</taxon>
        <taxon>Alcaligenaceae</taxon>
        <taxon>Achromobacter</taxon>
    </lineage>
</organism>
<dbReference type="EMBL" id="JAOCKG010000024">
    <property type="protein sequence ID" value="MDH2054576.1"/>
    <property type="molecule type" value="Genomic_DNA"/>
</dbReference>
<dbReference type="GO" id="GO:0000976">
    <property type="term" value="F:transcription cis-regulatory region binding"/>
    <property type="evidence" value="ECO:0007669"/>
    <property type="project" value="TreeGrafter"/>
</dbReference>
<dbReference type="InterPro" id="IPR005119">
    <property type="entry name" value="LysR_subst-bd"/>
</dbReference>
<dbReference type="SUPFAM" id="SSF53850">
    <property type="entry name" value="Periplasmic binding protein-like II"/>
    <property type="match status" value="1"/>
</dbReference>
<dbReference type="GO" id="GO:0003700">
    <property type="term" value="F:DNA-binding transcription factor activity"/>
    <property type="evidence" value="ECO:0007669"/>
    <property type="project" value="InterPro"/>
</dbReference>
<dbReference type="InterPro" id="IPR036390">
    <property type="entry name" value="WH_DNA-bd_sf"/>
</dbReference>
<dbReference type="PANTHER" id="PTHR30126:SF88">
    <property type="entry name" value="TRANSCRIPTIONAL REGULATOR-RELATED"/>
    <property type="match status" value="1"/>
</dbReference>
<evidence type="ECO:0000313" key="6">
    <source>
        <dbReference type="EMBL" id="MDH2054576.1"/>
    </source>
</evidence>
<evidence type="ECO:0000259" key="5">
    <source>
        <dbReference type="PROSITE" id="PS50931"/>
    </source>
</evidence>
<dbReference type="SUPFAM" id="SSF46785">
    <property type="entry name" value="Winged helix' DNA-binding domain"/>
    <property type="match status" value="1"/>
</dbReference>
<dbReference type="PANTHER" id="PTHR30126">
    <property type="entry name" value="HTH-TYPE TRANSCRIPTIONAL REGULATOR"/>
    <property type="match status" value="1"/>
</dbReference>
<dbReference type="FunFam" id="1.10.10.10:FF:000001">
    <property type="entry name" value="LysR family transcriptional regulator"/>
    <property type="match status" value="1"/>
</dbReference>
<name>A0AA43B1L0_9BURK</name>
<dbReference type="Gene3D" id="3.40.190.290">
    <property type="match status" value="1"/>
</dbReference>
<evidence type="ECO:0000256" key="2">
    <source>
        <dbReference type="ARBA" id="ARBA00023015"/>
    </source>
</evidence>
<evidence type="ECO:0000256" key="4">
    <source>
        <dbReference type="ARBA" id="ARBA00023163"/>
    </source>
</evidence>
<comment type="caution">
    <text evidence="6">The sequence shown here is derived from an EMBL/GenBank/DDBJ whole genome shotgun (WGS) entry which is preliminary data.</text>
</comment>
<dbReference type="Proteomes" id="UP001161276">
    <property type="component" value="Unassembled WGS sequence"/>
</dbReference>
<reference evidence="6" key="1">
    <citation type="submission" date="2022-09" db="EMBL/GenBank/DDBJ databases">
        <title>Intensive care unit water sources are persistently colonized with multi-drug resistant bacteria and are the site of extensive horizontal gene transfer of antibiotic resistance genes.</title>
        <authorList>
            <person name="Diorio-Toth L."/>
        </authorList>
    </citation>
    <scope>NUCLEOTIDE SEQUENCE</scope>
    <source>
        <strain evidence="6">GD03676</strain>
    </source>
</reference>
<dbReference type="Gene3D" id="1.10.10.10">
    <property type="entry name" value="Winged helix-like DNA-binding domain superfamily/Winged helix DNA-binding domain"/>
    <property type="match status" value="1"/>
</dbReference>
<sequence>MSDFTLHDLQCFDAVARAGGFQAAAVALHRSHPAVFAAVAKLERQLDLALLDRSGYRVRLTPAGQSFHRRAQGLLRELEGLRTHAAQLAMGEESDLHVVIGDFCPRPWMLAVLNRFSAQCPGTRLHLHFEAVGGPAERLLDGDADLILHRVDKQDPRIEWLDLAKVPFVPVAAPGFLPAARGRAISFPQLREATQCVMRDTARHTPPRDYFMVDGAPQCTVPDQLMKKDVILQGMGWGHLPRFLIEDELRDGRLVSIASRHLPGSIEELVAARRSDRPQGPVANRLWLALQAASAEIRKP</sequence>
<dbReference type="RefSeq" id="WP_280029881.1">
    <property type="nucleotide sequence ID" value="NZ_CBDEUO010000051.1"/>
</dbReference>
<comment type="similarity">
    <text evidence="1">Belongs to the LysR transcriptional regulatory family.</text>
</comment>
<dbReference type="PROSITE" id="PS50931">
    <property type="entry name" value="HTH_LYSR"/>
    <property type="match status" value="1"/>
</dbReference>
<evidence type="ECO:0000256" key="3">
    <source>
        <dbReference type="ARBA" id="ARBA00023125"/>
    </source>
</evidence>
<dbReference type="InterPro" id="IPR036388">
    <property type="entry name" value="WH-like_DNA-bd_sf"/>
</dbReference>
<dbReference type="AlphaFoldDB" id="A0AA43B1L0"/>
<protein>
    <submittedName>
        <fullName evidence="6">LysR family transcriptional regulator</fullName>
    </submittedName>
</protein>
<proteinExistence type="inferred from homology"/>
<keyword evidence="3" id="KW-0238">DNA-binding</keyword>
<accession>A0AA43B1L0</accession>
<evidence type="ECO:0000256" key="1">
    <source>
        <dbReference type="ARBA" id="ARBA00009437"/>
    </source>
</evidence>